<evidence type="ECO:0000313" key="1">
    <source>
        <dbReference type="EMBL" id="JAH32588.1"/>
    </source>
</evidence>
<sequence length="83" mass="9063">MLVFDTFLVRTCVLIPGCRVIYPQVRANRQGRQDGSLHLLLPAQGRGTASIRGEQSRECFLGKNVGLIQDVPSQGSLQPVGSR</sequence>
<dbReference type="AlphaFoldDB" id="A0A0E9RWE2"/>
<name>A0A0E9RWE2_ANGAN</name>
<reference evidence="1" key="2">
    <citation type="journal article" date="2015" name="Fish Shellfish Immunol.">
        <title>Early steps in the European eel (Anguilla anguilla)-Vibrio vulnificus interaction in the gills: Role of the RtxA13 toxin.</title>
        <authorList>
            <person name="Callol A."/>
            <person name="Pajuelo D."/>
            <person name="Ebbesson L."/>
            <person name="Teles M."/>
            <person name="MacKenzie S."/>
            <person name="Amaro C."/>
        </authorList>
    </citation>
    <scope>NUCLEOTIDE SEQUENCE</scope>
</reference>
<protein>
    <submittedName>
        <fullName evidence="1">Uncharacterized protein</fullName>
    </submittedName>
</protein>
<proteinExistence type="predicted"/>
<reference evidence="1" key="1">
    <citation type="submission" date="2014-11" db="EMBL/GenBank/DDBJ databases">
        <authorList>
            <person name="Amaro Gonzalez C."/>
        </authorList>
    </citation>
    <scope>NUCLEOTIDE SEQUENCE</scope>
</reference>
<dbReference type="EMBL" id="GBXM01075989">
    <property type="protein sequence ID" value="JAH32588.1"/>
    <property type="molecule type" value="Transcribed_RNA"/>
</dbReference>
<organism evidence="1">
    <name type="scientific">Anguilla anguilla</name>
    <name type="common">European freshwater eel</name>
    <name type="synonym">Muraena anguilla</name>
    <dbReference type="NCBI Taxonomy" id="7936"/>
    <lineage>
        <taxon>Eukaryota</taxon>
        <taxon>Metazoa</taxon>
        <taxon>Chordata</taxon>
        <taxon>Craniata</taxon>
        <taxon>Vertebrata</taxon>
        <taxon>Euteleostomi</taxon>
        <taxon>Actinopterygii</taxon>
        <taxon>Neopterygii</taxon>
        <taxon>Teleostei</taxon>
        <taxon>Anguilliformes</taxon>
        <taxon>Anguillidae</taxon>
        <taxon>Anguilla</taxon>
    </lineage>
</organism>
<accession>A0A0E9RWE2</accession>